<dbReference type="PANTHER" id="PTHR36452">
    <property type="entry name" value="CHROMOSOME 12, WHOLE GENOME SHOTGUN SEQUENCE"/>
    <property type="match status" value="1"/>
</dbReference>
<dbReference type="OrthoDB" id="9794241at2"/>
<evidence type="ECO:0000313" key="2">
    <source>
        <dbReference type="Proteomes" id="UP000248330"/>
    </source>
</evidence>
<comment type="caution">
    <text evidence="1">The sequence shown here is derived from an EMBL/GenBank/DDBJ whole genome shotgun (WGS) entry which is preliminary data.</text>
</comment>
<dbReference type="NCBIfam" id="TIGR02453">
    <property type="entry name" value="TIGR02453 family protein"/>
    <property type="match status" value="1"/>
</dbReference>
<proteinExistence type="predicted"/>
<dbReference type="PANTHER" id="PTHR36452:SF1">
    <property type="entry name" value="DUF2461 DOMAIN-CONTAINING PROTEIN"/>
    <property type="match status" value="1"/>
</dbReference>
<dbReference type="EMBL" id="QICN01000009">
    <property type="protein sequence ID" value="PXV65751.1"/>
    <property type="molecule type" value="Genomic_DNA"/>
</dbReference>
<gene>
    <name evidence="1" type="ORF">C8D93_109130</name>
</gene>
<dbReference type="Proteomes" id="UP000248330">
    <property type="component" value="Unassembled WGS sequence"/>
</dbReference>
<evidence type="ECO:0000313" key="1">
    <source>
        <dbReference type="EMBL" id="PXV65751.1"/>
    </source>
</evidence>
<dbReference type="RefSeq" id="WP_110266135.1">
    <property type="nucleotide sequence ID" value="NZ_CAKZQT010000001.1"/>
</dbReference>
<dbReference type="PIRSF" id="PIRSF028451">
    <property type="entry name" value="UCP028451"/>
    <property type="match status" value="1"/>
</dbReference>
<dbReference type="Pfam" id="PF09365">
    <property type="entry name" value="DUF2461"/>
    <property type="match status" value="1"/>
</dbReference>
<dbReference type="InterPro" id="IPR015996">
    <property type="entry name" value="UCP028451"/>
</dbReference>
<keyword evidence="2" id="KW-1185">Reference proteome</keyword>
<dbReference type="AlphaFoldDB" id="A0A318EDB8"/>
<accession>A0A318EDB8</accession>
<sequence>MAAEPYFTEQTFRFLKALAKNNSREWFADNKPRYEEHVRGPALRLIGDLATPLKAISPQLTAIAKPVGGSLFRIHRDTRFAKDKRPYKTHVGMYFAHAATKDMQRAQTAGNAAMGRLDAPGLYLHVEPGACFLGGGIWHPQPATLKRVRDYMVSNPSSWKQATRSAAFRKVFELGGEMLSRPPRGYDPEHELIDDLRRKDFVASASIDEDELLRADLPKRLAKRYAAMAPMLDWLCGALDLDF</sequence>
<name>A0A318EDB8_9GAMM</name>
<organism evidence="1 2">
    <name type="scientific">Sinimarinibacterium flocculans</name>
    <dbReference type="NCBI Taxonomy" id="985250"/>
    <lineage>
        <taxon>Bacteria</taxon>
        <taxon>Pseudomonadati</taxon>
        <taxon>Pseudomonadota</taxon>
        <taxon>Gammaproteobacteria</taxon>
        <taxon>Nevskiales</taxon>
        <taxon>Nevskiaceae</taxon>
        <taxon>Sinimarinibacterium</taxon>
    </lineage>
</organism>
<reference evidence="1 2" key="1">
    <citation type="submission" date="2018-04" db="EMBL/GenBank/DDBJ databases">
        <title>Genomic Encyclopedia of Type Strains, Phase IV (KMG-IV): sequencing the most valuable type-strain genomes for metagenomic binning, comparative biology and taxonomic classification.</title>
        <authorList>
            <person name="Goeker M."/>
        </authorList>
    </citation>
    <scope>NUCLEOTIDE SEQUENCE [LARGE SCALE GENOMIC DNA]</scope>
    <source>
        <strain evidence="1 2">DSM 104150</strain>
    </source>
</reference>
<dbReference type="InterPro" id="IPR012808">
    <property type="entry name" value="CHP02453"/>
</dbReference>
<protein>
    <submittedName>
        <fullName evidence="1">Uncharacterized protein (TIGR02453 family)</fullName>
    </submittedName>
</protein>